<accession>A0A9D2HWA3</accession>
<dbReference type="PANTHER" id="PTHR43687:SF1">
    <property type="entry name" value="FERREDOXIN III"/>
    <property type="match status" value="1"/>
</dbReference>
<evidence type="ECO:0000259" key="5">
    <source>
        <dbReference type="PROSITE" id="PS51379"/>
    </source>
</evidence>
<dbReference type="InterPro" id="IPR050572">
    <property type="entry name" value="Fe-S_Ferredoxin"/>
</dbReference>
<dbReference type="Pfam" id="PF12837">
    <property type="entry name" value="Fer4_6"/>
    <property type="match status" value="1"/>
</dbReference>
<protein>
    <submittedName>
        <fullName evidence="6">4Fe-4S binding protein</fullName>
    </submittedName>
</protein>
<comment type="caution">
    <text evidence="6">The sequence shown here is derived from an EMBL/GenBank/DDBJ whole genome shotgun (WGS) entry which is preliminary data.</text>
</comment>
<dbReference type="InterPro" id="IPR017896">
    <property type="entry name" value="4Fe4S_Fe-S-bd"/>
</dbReference>
<dbReference type="PROSITE" id="PS51379">
    <property type="entry name" value="4FE4S_FER_2"/>
    <property type="match status" value="2"/>
</dbReference>
<dbReference type="Gene3D" id="3.40.50.360">
    <property type="match status" value="1"/>
</dbReference>
<dbReference type="Proteomes" id="UP000823862">
    <property type="component" value="Unassembled WGS sequence"/>
</dbReference>
<proteinExistence type="predicted"/>
<organism evidence="6 7">
    <name type="scientific">Candidatus Bacteroides avicola</name>
    <dbReference type="NCBI Taxonomy" id="2838468"/>
    <lineage>
        <taxon>Bacteria</taxon>
        <taxon>Pseudomonadati</taxon>
        <taxon>Bacteroidota</taxon>
        <taxon>Bacteroidia</taxon>
        <taxon>Bacteroidales</taxon>
        <taxon>Bacteroidaceae</taxon>
        <taxon>Bacteroides</taxon>
    </lineage>
</organism>
<evidence type="ECO:0000313" key="7">
    <source>
        <dbReference type="Proteomes" id="UP000823862"/>
    </source>
</evidence>
<gene>
    <name evidence="6" type="ORF">H9950_05250</name>
</gene>
<dbReference type="GO" id="GO:0051539">
    <property type="term" value="F:4 iron, 4 sulfur cluster binding"/>
    <property type="evidence" value="ECO:0007669"/>
    <property type="project" value="UniProtKB-KW"/>
</dbReference>
<reference evidence="6" key="2">
    <citation type="submission" date="2021-04" db="EMBL/GenBank/DDBJ databases">
        <authorList>
            <person name="Gilroy R."/>
        </authorList>
    </citation>
    <scope>NUCLEOTIDE SEQUENCE</scope>
    <source>
        <strain evidence="6">ChiHjej12B11-9795</strain>
    </source>
</reference>
<evidence type="ECO:0000256" key="2">
    <source>
        <dbReference type="ARBA" id="ARBA00022723"/>
    </source>
</evidence>
<reference evidence="6" key="1">
    <citation type="journal article" date="2021" name="PeerJ">
        <title>Extensive microbial diversity within the chicken gut microbiome revealed by metagenomics and culture.</title>
        <authorList>
            <person name="Gilroy R."/>
            <person name="Ravi A."/>
            <person name="Getino M."/>
            <person name="Pursley I."/>
            <person name="Horton D.L."/>
            <person name="Alikhan N.F."/>
            <person name="Baker D."/>
            <person name="Gharbi K."/>
            <person name="Hall N."/>
            <person name="Watson M."/>
            <person name="Adriaenssens E.M."/>
            <person name="Foster-Nyarko E."/>
            <person name="Jarju S."/>
            <person name="Secka A."/>
            <person name="Antonio M."/>
            <person name="Oren A."/>
            <person name="Chaudhuri R.R."/>
            <person name="La Ragione R."/>
            <person name="Hildebrand F."/>
            <person name="Pallen M.J."/>
        </authorList>
    </citation>
    <scope>NUCLEOTIDE SEQUENCE</scope>
    <source>
        <strain evidence="6">ChiHjej12B11-9795</strain>
    </source>
</reference>
<sequence>MNITKAHLIFFSPTHTSRKVGEGIVHGLGLKEVAVTDVTHEAADLPEMPADVLAVVVVPVYVGHIPHLAAVRMAGLRASGTPAVAVVVYGNRAYENALQELDTFLTGKGFRVIAAATFVGEHSYSTVRHPIAAGRPDKEDWEEAVLLGHRVMAKVQAARSADALQKVDVSRIRRPKQPFWAKLRFIWQVIRLRKSGQPMPVVPRVDEALCTHCGRCAAICPNRAIAKGDECHTSAERCIRCCACVKGCPQQARSFDTPFAVLLSRHFKYRKENEMLL</sequence>
<dbReference type="EMBL" id="DWZI01000031">
    <property type="protein sequence ID" value="HJA85586.1"/>
    <property type="molecule type" value="Genomic_DNA"/>
</dbReference>
<dbReference type="PANTHER" id="PTHR43687">
    <property type="entry name" value="ADENYLYLSULFATE REDUCTASE, BETA SUBUNIT"/>
    <property type="match status" value="1"/>
</dbReference>
<evidence type="ECO:0000256" key="4">
    <source>
        <dbReference type="ARBA" id="ARBA00023014"/>
    </source>
</evidence>
<feature type="domain" description="4Fe-4S ferredoxin-type" evidence="5">
    <location>
        <begin position="201"/>
        <end position="230"/>
    </location>
</feature>
<evidence type="ECO:0000256" key="3">
    <source>
        <dbReference type="ARBA" id="ARBA00023004"/>
    </source>
</evidence>
<keyword evidence="2" id="KW-0479">Metal-binding</keyword>
<keyword evidence="3" id="KW-0408">Iron</keyword>
<dbReference type="InterPro" id="IPR017900">
    <property type="entry name" value="4Fe4S_Fe_S_CS"/>
</dbReference>
<name>A0A9D2HWA3_9BACE</name>
<dbReference type="InterPro" id="IPR029039">
    <property type="entry name" value="Flavoprotein-like_sf"/>
</dbReference>
<dbReference type="Gene3D" id="3.30.70.20">
    <property type="match status" value="1"/>
</dbReference>
<dbReference type="AlphaFoldDB" id="A0A9D2HWA3"/>
<keyword evidence="4" id="KW-0411">Iron-sulfur</keyword>
<dbReference type="PROSITE" id="PS00198">
    <property type="entry name" value="4FE4S_FER_1"/>
    <property type="match status" value="1"/>
</dbReference>
<evidence type="ECO:0000313" key="6">
    <source>
        <dbReference type="EMBL" id="HJA85586.1"/>
    </source>
</evidence>
<dbReference type="GO" id="GO:0046872">
    <property type="term" value="F:metal ion binding"/>
    <property type="evidence" value="ECO:0007669"/>
    <property type="project" value="UniProtKB-KW"/>
</dbReference>
<dbReference type="SUPFAM" id="SSF54862">
    <property type="entry name" value="4Fe-4S ferredoxins"/>
    <property type="match status" value="1"/>
</dbReference>
<keyword evidence="1" id="KW-0004">4Fe-4S</keyword>
<dbReference type="SUPFAM" id="SSF52218">
    <property type="entry name" value="Flavoproteins"/>
    <property type="match status" value="1"/>
</dbReference>
<feature type="domain" description="4Fe-4S ferredoxin-type" evidence="5">
    <location>
        <begin position="235"/>
        <end position="258"/>
    </location>
</feature>
<evidence type="ECO:0000256" key="1">
    <source>
        <dbReference type="ARBA" id="ARBA00022485"/>
    </source>
</evidence>